<accession>A0ACD3Z6B6</accession>
<evidence type="ECO:0000313" key="1">
    <source>
        <dbReference type="EMBL" id="UPK96788.1"/>
    </source>
</evidence>
<sequence>MRTLGQHRDLTRLVRVVYVRPRLLWAINRDRPRDVLGEAKSRILRPERSDMTGKPTNRELFPAPLVYGPSHAALYYHDVLTRRRERDCVAAELVATLMAQLPSLEYLDLQRCSRWTRGEGLSTSTLAALNISSLPIRRLDIGPRPDNVARLSPGLETLNLHATDFYEEYPPLPKLKILRMTECWTGKTFLEDILNACIGGLRPLFTRASRRNMPRHFQLSDEVSLLSCHQRTLKSLHLDLSTQGRVVGKIEDGLYLKDFAVLEHLSIGSEMIYGFDGIQEQGFPHSEALIRLLPASLVSLSIQTKQTGETGWAMLEMGLVRLAEAKQRQPDQFSPTWMGSM</sequence>
<dbReference type="Proteomes" id="UP000830768">
    <property type="component" value="Chromosome 6"/>
</dbReference>
<name>A0ACD3Z6B6_FUSSC</name>
<reference evidence="1" key="1">
    <citation type="submission" date="2021-11" db="EMBL/GenBank/DDBJ databases">
        <title>Fusarium solani-melongenae Genome sequencing and assembly.</title>
        <authorList>
            <person name="Xie S."/>
            <person name="Huang L."/>
            <person name="Zhang X."/>
        </authorList>
    </citation>
    <scope>NUCLEOTIDE SEQUENCE</scope>
    <source>
        <strain evidence="1">CRI 24-3</strain>
    </source>
</reference>
<proteinExistence type="predicted"/>
<evidence type="ECO:0000313" key="2">
    <source>
        <dbReference type="Proteomes" id="UP000830768"/>
    </source>
</evidence>
<protein>
    <submittedName>
        <fullName evidence="1">Uncharacterized protein</fullName>
    </submittedName>
</protein>
<keyword evidence="2" id="KW-1185">Reference proteome</keyword>
<organism evidence="1 2">
    <name type="scientific">Fusarium solani subsp. cucurbitae</name>
    <name type="common">Neocosmosporum cucurbitae</name>
    <dbReference type="NCBI Taxonomy" id="2747967"/>
    <lineage>
        <taxon>Eukaryota</taxon>
        <taxon>Fungi</taxon>
        <taxon>Dikarya</taxon>
        <taxon>Ascomycota</taxon>
        <taxon>Pezizomycotina</taxon>
        <taxon>Sordariomycetes</taxon>
        <taxon>Hypocreomycetidae</taxon>
        <taxon>Hypocreales</taxon>
        <taxon>Nectriaceae</taxon>
        <taxon>Fusarium</taxon>
        <taxon>Fusarium solani species complex</taxon>
    </lineage>
</organism>
<dbReference type="EMBL" id="CP090035">
    <property type="protein sequence ID" value="UPK96788.1"/>
    <property type="molecule type" value="Genomic_DNA"/>
</dbReference>
<gene>
    <name evidence="1" type="ORF">LCI18_007723</name>
</gene>